<protein>
    <submittedName>
        <fullName evidence="1">Uncharacterized protein</fullName>
    </submittedName>
</protein>
<feature type="non-terminal residue" evidence="1">
    <location>
        <position position="1"/>
    </location>
</feature>
<accession>X0S9B2</accession>
<comment type="caution">
    <text evidence="1">The sequence shown here is derived from an EMBL/GenBank/DDBJ whole genome shotgun (WGS) entry which is preliminary data.</text>
</comment>
<gene>
    <name evidence="1" type="ORF">S01H1_05976</name>
</gene>
<evidence type="ECO:0000313" key="1">
    <source>
        <dbReference type="EMBL" id="GAF77604.1"/>
    </source>
</evidence>
<proteinExistence type="predicted"/>
<dbReference type="EMBL" id="BARS01003103">
    <property type="protein sequence ID" value="GAF77604.1"/>
    <property type="molecule type" value="Genomic_DNA"/>
</dbReference>
<sequence length="244" mass="25577">AQEPRVQEARQALRGCGLQLSSFEAVYMGSRENEFALVLAGPGLGEDAQAICIIEAAQRFVGAAPSAKISVEKGKKIMAFPDGRVYLVNDDLLLLTTAAWQPSVGALIDGEGQPAASHDKRELIATLDTRAAAWLAADLPRQFVMLANFMGVPEAAAATSFSGTLQLNERVTLELTAGFESAAQAQTAAAGLDALLTKAEPEIPAALVNALGRVHVGHVSDRVRLGFEIQSGDFAALAAAKHAM</sequence>
<name>X0S9B2_9ZZZZ</name>
<dbReference type="AlphaFoldDB" id="X0S9B2"/>
<reference evidence="1" key="1">
    <citation type="journal article" date="2014" name="Front. Microbiol.">
        <title>High frequency of phylogenetically diverse reductive dehalogenase-homologous genes in deep subseafloor sedimentary metagenomes.</title>
        <authorList>
            <person name="Kawai M."/>
            <person name="Futagami T."/>
            <person name="Toyoda A."/>
            <person name="Takaki Y."/>
            <person name="Nishi S."/>
            <person name="Hori S."/>
            <person name="Arai W."/>
            <person name="Tsubouchi T."/>
            <person name="Morono Y."/>
            <person name="Uchiyama I."/>
            <person name="Ito T."/>
            <person name="Fujiyama A."/>
            <person name="Inagaki F."/>
            <person name="Takami H."/>
        </authorList>
    </citation>
    <scope>NUCLEOTIDE SEQUENCE</scope>
    <source>
        <strain evidence="1">Expedition CK06-06</strain>
    </source>
</reference>
<organism evidence="1">
    <name type="scientific">marine sediment metagenome</name>
    <dbReference type="NCBI Taxonomy" id="412755"/>
    <lineage>
        <taxon>unclassified sequences</taxon>
        <taxon>metagenomes</taxon>
        <taxon>ecological metagenomes</taxon>
    </lineage>
</organism>